<feature type="compositionally biased region" description="Acidic residues" evidence="1">
    <location>
        <begin position="64"/>
        <end position="73"/>
    </location>
</feature>
<evidence type="ECO:0000313" key="3">
    <source>
        <dbReference type="Proteomes" id="UP000054144"/>
    </source>
</evidence>
<feature type="region of interest" description="Disordered" evidence="1">
    <location>
        <begin position="1"/>
        <end position="74"/>
    </location>
</feature>
<proteinExistence type="predicted"/>
<reference evidence="2 3" key="1">
    <citation type="journal article" date="2015" name="Fungal Genet. Biol.">
        <title>Evolution of novel wood decay mechanisms in Agaricales revealed by the genome sequences of Fistulina hepatica and Cylindrobasidium torrendii.</title>
        <authorList>
            <person name="Floudas D."/>
            <person name="Held B.W."/>
            <person name="Riley R."/>
            <person name="Nagy L.G."/>
            <person name="Koehler G."/>
            <person name="Ransdell A.S."/>
            <person name="Younus H."/>
            <person name="Chow J."/>
            <person name="Chiniquy J."/>
            <person name="Lipzen A."/>
            <person name="Tritt A."/>
            <person name="Sun H."/>
            <person name="Haridas S."/>
            <person name="LaButti K."/>
            <person name="Ohm R.A."/>
            <person name="Kues U."/>
            <person name="Blanchette R.A."/>
            <person name="Grigoriev I.V."/>
            <person name="Minto R.E."/>
            <person name="Hibbett D.S."/>
        </authorList>
    </citation>
    <scope>NUCLEOTIDE SEQUENCE [LARGE SCALE GENOMIC DNA]</scope>
    <source>
        <strain evidence="2 3">ATCC 64428</strain>
    </source>
</reference>
<accession>A0A0D7ADF0</accession>
<dbReference type="AlphaFoldDB" id="A0A0D7ADF0"/>
<organism evidence="2 3">
    <name type="scientific">Fistulina hepatica ATCC 64428</name>
    <dbReference type="NCBI Taxonomy" id="1128425"/>
    <lineage>
        <taxon>Eukaryota</taxon>
        <taxon>Fungi</taxon>
        <taxon>Dikarya</taxon>
        <taxon>Basidiomycota</taxon>
        <taxon>Agaricomycotina</taxon>
        <taxon>Agaricomycetes</taxon>
        <taxon>Agaricomycetidae</taxon>
        <taxon>Agaricales</taxon>
        <taxon>Fistulinaceae</taxon>
        <taxon>Fistulina</taxon>
    </lineage>
</organism>
<name>A0A0D7ADF0_9AGAR</name>
<keyword evidence="3" id="KW-1185">Reference proteome</keyword>
<evidence type="ECO:0000256" key="1">
    <source>
        <dbReference type="SAM" id="MobiDB-lite"/>
    </source>
</evidence>
<protein>
    <submittedName>
        <fullName evidence="2">Uncharacterized protein</fullName>
    </submittedName>
</protein>
<gene>
    <name evidence="2" type="ORF">FISHEDRAFT_73357</name>
</gene>
<dbReference type="EMBL" id="KN881820">
    <property type="protein sequence ID" value="KIY48730.1"/>
    <property type="molecule type" value="Genomic_DNA"/>
</dbReference>
<evidence type="ECO:0000313" key="2">
    <source>
        <dbReference type="EMBL" id="KIY48730.1"/>
    </source>
</evidence>
<feature type="compositionally biased region" description="Basic and acidic residues" evidence="1">
    <location>
        <begin position="21"/>
        <end position="50"/>
    </location>
</feature>
<sequence length="211" mass="24310">MGDEEPLKKKKKADASASTKKKTEDKLAKEENWRYVEEGEEKKGKGKGMEVELVQEKSVMSVSDGEEEEEGESMPEWFEQIIQSWGQVQDTWDKHLDVVDIEVKRMKADLKRLWVAKGESTSRPRDRQARIVFGDLFEQEVVPSFAMWSAAYLTKEMWLRMQEVMGRGQAALKMAKALVEVGAEEWVPEDIWWVVSMGPPKNREDVGIVEE</sequence>
<dbReference type="Proteomes" id="UP000054144">
    <property type="component" value="Unassembled WGS sequence"/>
</dbReference>